<protein>
    <submittedName>
        <fullName evidence="2">Uncharacterized protein</fullName>
    </submittedName>
</protein>
<name>A0A9P5Y5F9_9AGAR</name>
<dbReference type="Proteomes" id="UP000807353">
    <property type="component" value="Unassembled WGS sequence"/>
</dbReference>
<reference evidence="2" key="1">
    <citation type="submission" date="2020-11" db="EMBL/GenBank/DDBJ databases">
        <authorList>
            <consortium name="DOE Joint Genome Institute"/>
            <person name="Ahrendt S."/>
            <person name="Riley R."/>
            <person name="Andreopoulos W."/>
            <person name="Labutti K."/>
            <person name="Pangilinan J."/>
            <person name="Ruiz-Duenas F.J."/>
            <person name="Barrasa J.M."/>
            <person name="Sanchez-Garcia M."/>
            <person name="Camarero S."/>
            <person name="Miyauchi S."/>
            <person name="Serrano A."/>
            <person name="Linde D."/>
            <person name="Babiker R."/>
            <person name="Drula E."/>
            <person name="Ayuso-Fernandez I."/>
            <person name="Pacheco R."/>
            <person name="Padilla G."/>
            <person name="Ferreira P."/>
            <person name="Barriuso J."/>
            <person name="Kellner H."/>
            <person name="Castanera R."/>
            <person name="Alfaro M."/>
            <person name="Ramirez L."/>
            <person name="Pisabarro A.G."/>
            <person name="Kuo A."/>
            <person name="Tritt A."/>
            <person name="Lipzen A."/>
            <person name="He G."/>
            <person name="Yan M."/>
            <person name="Ng V."/>
            <person name="Cullen D."/>
            <person name="Martin F."/>
            <person name="Rosso M.-N."/>
            <person name="Henrissat B."/>
            <person name="Hibbett D."/>
            <person name="Martinez A.T."/>
            <person name="Grigoriev I.V."/>
        </authorList>
    </citation>
    <scope>NUCLEOTIDE SEQUENCE</scope>
    <source>
        <strain evidence="2">CBS 247.69</strain>
    </source>
</reference>
<feature type="region of interest" description="Disordered" evidence="1">
    <location>
        <begin position="38"/>
        <end position="91"/>
    </location>
</feature>
<evidence type="ECO:0000256" key="1">
    <source>
        <dbReference type="SAM" id="MobiDB-lite"/>
    </source>
</evidence>
<keyword evidence="3" id="KW-1185">Reference proteome</keyword>
<proteinExistence type="predicted"/>
<feature type="compositionally biased region" description="Basic and acidic residues" evidence="1">
    <location>
        <begin position="38"/>
        <end position="47"/>
    </location>
</feature>
<organism evidence="2 3">
    <name type="scientific">Collybia nuda</name>
    <dbReference type="NCBI Taxonomy" id="64659"/>
    <lineage>
        <taxon>Eukaryota</taxon>
        <taxon>Fungi</taxon>
        <taxon>Dikarya</taxon>
        <taxon>Basidiomycota</taxon>
        <taxon>Agaricomycotina</taxon>
        <taxon>Agaricomycetes</taxon>
        <taxon>Agaricomycetidae</taxon>
        <taxon>Agaricales</taxon>
        <taxon>Tricholomatineae</taxon>
        <taxon>Clitocybaceae</taxon>
        <taxon>Collybia</taxon>
    </lineage>
</organism>
<evidence type="ECO:0000313" key="2">
    <source>
        <dbReference type="EMBL" id="KAF9461981.1"/>
    </source>
</evidence>
<gene>
    <name evidence="2" type="ORF">BDZ94DRAFT_1262156</name>
</gene>
<accession>A0A9P5Y5F9</accession>
<comment type="caution">
    <text evidence="2">The sequence shown here is derived from an EMBL/GenBank/DDBJ whole genome shotgun (WGS) entry which is preliminary data.</text>
</comment>
<dbReference type="AlphaFoldDB" id="A0A9P5Y5F9"/>
<sequence length="91" mass="9767">MADKRGDPRGGRPVRCIPNSLYAPPLMLYQHHIMASRDEQHTLRSDKALSTTPIGPPSATPLAHSLTNGTVGRTVKGGGPPGMYTSTSHRH</sequence>
<dbReference type="EMBL" id="MU150276">
    <property type="protein sequence ID" value="KAF9461981.1"/>
    <property type="molecule type" value="Genomic_DNA"/>
</dbReference>
<evidence type="ECO:0000313" key="3">
    <source>
        <dbReference type="Proteomes" id="UP000807353"/>
    </source>
</evidence>